<proteinExistence type="predicted"/>
<protein>
    <submittedName>
        <fullName evidence="2">Uncharacterized protein</fullName>
    </submittedName>
</protein>
<feature type="region of interest" description="Disordered" evidence="1">
    <location>
        <begin position="1"/>
        <end position="27"/>
    </location>
</feature>
<accession>A0A6J5CWG8</accession>
<evidence type="ECO:0000313" key="3">
    <source>
        <dbReference type="Proteomes" id="UP000494205"/>
    </source>
</evidence>
<dbReference type="AlphaFoldDB" id="A0A6J5CWG8"/>
<organism evidence="2 3">
    <name type="scientific">Paraburkholderia rhynchosiae</name>
    <dbReference type="NCBI Taxonomy" id="487049"/>
    <lineage>
        <taxon>Bacteria</taxon>
        <taxon>Pseudomonadati</taxon>
        <taxon>Pseudomonadota</taxon>
        <taxon>Betaproteobacteria</taxon>
        <taxon>Burkholderiales</taxon>
        <taxon>Burkholderiaceae</taxon>
        <taxon>Paraburkholderia</taxon>
    </lineage>
</organism>
<evidence type="ECO:0000256" key="1">
    <source>
        <dbReference type="SAM" id="MobiDB-lite"/>
    </source>
</evidence>
<name>A0A6J5CWG8_9BURK</name>
<evidence type="ECO:0000313" key="2">
    <source>
        <dbReference type="EMBL" id="CAB3745208.1"/>
    </source>
</evidence>
<gene>
    <name evidence="2" type="ORF">LMG27174_07305</name>
</gene>
<dbReference type="Proteomes" id="UP000494205">
    <property type="component" value="Unassembled WGS sequence"/>
</dbReference>
<reference evidence="2 3" key="1">
    <citation type="submission" date="2020-04" db="EMBL/GenBank/DDBJ databases">
        <authorList>
            <person name="De Canck E."/>
        </authorList>
    </citation>
    <scope>NUCLEOTIDE SEQUENCE [LARGE SCALE GENOMIC DNA]</scope>
    <source>
        <strain evidence="2 3">LMG 27174</strain>
    </source>
</reference>
<dbReference type="EMBL" id="CADIJZ010000096">
    <property type="protein sequence ID" value="CAB3745208.1"/>
    <property type="molecule type" value="Genomic_DNA"/>
</dbReference>
<sequence length="60" mass="6309">MDRACNGQQLAAAEPGAGRAPISRHRVRRHVTRDGLSHGYAGVPRAQHGKLVGIGKLDAA</sequence>